<proteinExistence type="predicted"/>
<gene>
    <name evidence="1" type="ORF">LCGC14_2382460</name>
</gene>
<evidence type="ECO:0000313" key="1">
    <source>
        <dbReference type="EMBL" id="KKL27710.1"/>
    </source>
</evidence>
<sequence>MTELEKWDNVYEDSVTITEFLDFLSSRGINLSASTNNGFYPITTTYTDLIYEYFSIDKDKLERERRELLDGIKK</sequence>
<protein>
    <submittedName>
        <fullName evidence="1">Uncharacterized protein</fullName>
    </submittedName>
</protein>
<comment type="caution">
    <text evidence="1">The sequence shown here is derived from an EMBL/GenBank/DDBJ whole genome shotgun (WGS) entry which is preliminary data.</text>
</comment>
<dbReference type="EMBL" id="LAZR01035366">
    <property type="protein sequence ID" value="KKL27710.1"/>
    <property type="molecule type" value="Genomic_DNA"/>
</dbReference>
<reference evidence="1" key="1">
    <citation type="journal article" date="2015" name="Nature">
        <title>Complex archaea that bridge the gap between prokaryotes and eukaryotes.</title>
        <authorList>
            <person name="Spang A."/>
            <person name="Saw J.H."/>
            <person name="Jorgensen S.L."/>
            <person name="Zaremba-Niedzwiedzka K."/>
            <person name="Martijn J."/>
            <person name="Lind A.E."/>
            <person name="van Eijk R."/>
            <person name="Schleper C."/>
            <person name="Guy L."/>
            <person name="Ettema T.J."/>
        </authorList>
    </citation>
    <scope>NUCLEOTIDE SEQUENCE</scope>
</reference>
<accession>A0A0F9C0L0</accession>
<name>A0A0F9C0L0_9ZZZZ</name>
<dbReference type="AlphaFoldDB" id="A0A0F9C0L0"/>
<organism evidence="1">
    <name type="scientific">marine sediment metagenome</name>
    <dbReference type="NCBI Taxonomy" id="412755"/>
    <lineage>
        <taxon>unclassified sequences</taxon>
        <taxon>metagenomes</taxon>
        <taxon>ecological metagenomes</taxon>
    </lineage>
</organism>